<evidence type="ECO:0000256" key="2">
    <source>
        <dbReference type="ARBA" id="ARBA00010427"/>
    </source>
</evidence>
<feature type="domain" description="Paf1 complex subunit Cdc73 N-terminal" evidence="6">
    <location>
        <begin position="6"/>
        <end position="146"/>
    </location>
</feature>
<proteinExistence type="inferred from homology"/>
<reference evidence="7" key="1">
    <citation type="submission" date="2025-08" db="UniProtKB">
        <authorList>
            <consortium name="RefSeq"/>
        </authorList>
    </citation>
    <scope>IDENTIFICATION</scope>
</reference>
<protein>
    <submittedName>
        <fullName evidence="7">Parafibromin</fullName>
    </submittedName>
</protein>
<organism evidence="7">
    <name type="scientific">Drosophila rhopaloa</name>
    <name type="common">Fruit fly</name>
    <dbReference type="NCBI Taxonomy" id="1041015"/>
    <lineage>
        <taxon>Eukaryota</taxon>
        <taxon>Metazoa</taxon>
        <taxon>Ecdysozoa</taxon>
        <taxon>Arthropoda</taxon>
        <taxon>Hexapoda</taxon>
        <taxon>Insecta</taxon>
        <taxon>Pterygota</taxon>
        <taxon>Neoptera</taxon>
        <taxon>Endopterygota</taxon>
        <taxon>Diptera</taxon>
        <taxon>Brachycera</taxon>
        <taxon>Muscomorpha</taxon>
        <taxon>Ephydroidea</taxon>
        <taxon>Drosophilidae</taxon>
        <taxon>Drosophila</taxon>
        <taxon>Sophophora</taxon>
    </lineage>
</organism>
<dbReference type="InterPro" id="IPR007852">
    <property type="entry name" value="Cdc73/Parafibromin"/>
</dbReference>
<gene>
    <name evidence="7" type="primary">LOC108041150</name>
</gene>
<dbReference type="GO" id="GO:0006368">
    <property type="term" value="P:transcription elongation by RNA polymerase II"/>
    <property type="evidence" value="ECO:0007669"/>
    <property type="project" value="InterPro"/>
</dbReference>
<keyword evidence="4" id="KW-0539">Nucleus</keyword>
<dbReference type="OMA" id="CAFHLHF"/>
<evidence type="ECO:0000313" key="7">
    <source>
        <dbReference type="RefSeq" id="XP_016974455.1"/>
    </source>
</evidence>
<dbReference type="OrthoDB" id="2186602at2759"/>
<evidence type="ECO:0000256" key="1">
    <source>
        <dbReference type="ARBA" id="ARBA00004123"/>
    </source>
</evidence>
<comment type="similarity">
    <text evidence="2">Belongs to the CDC73 family.</text>
</comment>
<dbReference type="Pfam" id="PF16050">
    <property type="entry name" value="CDC73_N"/>
    <property type="match status" value="1"/>
</dbReference>
<evidence type="ECO:0000256" key="4">
    <source>
        <dbReference type="ARBA" id="ARBA00023242"/>
    </source>
</evidence>
<accession>A0A6P4E8V8</accession>
<dbReference type="GO" id="GO:0016593">
    <property type="term" value="C:Cdc73/Paf1 complex"/>
    <property type="evidence" value="ECO:0007669"/>
    <property type="project" value="InterPro"/>
</dbReference>
<dbReference type="RefSeq" id="XP_016974455.2">
    <property type="nucleotide sequence ID" value="XM_017118966.2"/>
</dbReference>
<name>A0A6P4E8V8_DRORH</name>
<comment type="subcellular location">
    <subcellularLocation>
        <location evidence="1">Nucleus</location>
    </subcellularLocation>
</comment>
<dbReference type="GO" id="GO:0000993">
    <property type="term" value="F:RNA polymerase II complex binding"/>
    <property type="evidence" value="ECO:0007669"/>
    <property type="project" value="TreeGrafter"/>
</dbReference>
<dbReference type="InterPro" id="IPR031336">
    <property type="entry name" value="CDC73_C"/>
</dbReference>
<dbReference type="PANTHER" id="PTHR12466:SF8">
    <property type="entry name" value="PARAFIBROMIN"/>
    <property type="match status" value="1"/>
</dbReference>
<feature type="domain" description="Cell division control protein 73 C-terminal" evidence="5">
    <location>
        <begin position="223"/>
        <end position="376"/>
    </location>
</feature>
<dbReference type="Gene3D" id="3.40.50.11990">
    <property type="entry name" value="RNA polymerase II accessory factor, Cdc73 C-terminal domain"/>
    <property type="match status" value="1"/>
</dbReference>
<dbReference type="InterPro" id="IPR032041">
    <property type="entry name" value="Cdc73_N"/>
</dbReference>
<dbReference type="AlphaFoldDB" id="A0A6P4E8V8"/>
<evidence type="ECO:0000259" key="5">
    <source>
        <dbReference type="Pfam" id="PF05179"/>
    </source>
</evidence>
<dbReference type="PANTHER" id="PTHR12466">
    <property type="entry name" value="CDC73 DOMAIN PROTEIN"/>
    <property type="match status" value="1"/>
</dbReference>
<dbReference type="RefSeq" id="XP_016974455.1">
    <property type="nucleotide sequence ID" value="XM_017118966.1"/>
</dbReference>
<sequence length="390" mass="45486">MDTNSMTLAQTMTAEAIAAIKSKRLAMKRVLDDVAQRERMMQREINQQKHEEQAEICRRAMERERQHRSRDELMLGEKELPGVLQTLALVYDSKKRRMLSRPEESFLEETIAPPAPETVREVPVVPPQPETMDLHMDKHNRYGQERFLKSQQEFDINPQGNYLEKVRLAGTNINQQSSHLENVGVAGINLNPEQTNPPAVNQQLANTADKVENPQKIARLRSWMPIIVVPQSVTSLITIHNARQLLQEMRYLSVEKARLSYRPYQYPDEVIIERRFQGELVRYRIIDNVTRLTAEEWREVVAVFALGPSWQFKGWPQFPNLALIFRQVCAFHLHFKDSPPLKELLNLPVHMLALPLNERHSDCGIVAKFWNKVDRHMAVHHRQFAFMRQK</sequence>
<dbReference type="GeneID" id="108041150"/>
<keyword evidence="3" id="KW-0804">Transcription</keyword>
<evidence type="ECO:0000259" key="6">
    <source>
        <dbReference type="Pfam" id="PF16050"/>
    </source>
</evidence>
<evidence type="ECO:0000256" key="3">
    <source>
        <dbReference type="ARBA" id="ARBA00023163"/>
    </source>
</evidence>
<dbReference type="GO" id="GO:0032968">
    <property type="term" value="P:positive regulation of transcription elongation by RNA polymerase II"/>
    <property type="evidence" value="ECO:0007669"/>
    <property type="project" value="TreeGrafter"/>
</dbReference>
<dbReference type="Pfam" id="PF05179">
    <property type="entry name" value="CDC73_C"/>
    <property type="match status" value="1"/>
</dbReference>
<dbReference type="InterPro" id="IPR038103">
    <property type="entry name" value="CDC73_C_sf"/>
</dbReference>